<name>A0ABM0QI91_GALVR</name>
<dbReference type="GeneID" id="103588237"/>
<feature type="coiled-coil region" evidence="1">
    <location>
        <begin position="43"/>
        <end position="77"/>
    </location>
</feature>
<keyword evidence="1" id="KW-0175">Coiled coil</keyword>
<protein>
    <submittedName>
        <fullName evidence="4">Disrupted in schizophrenia 1 protein-like</fullName>
    </submittedName>
</protein>
<evidence type="ECO:0000256" key="1">
    <source>
        <dbReference type="SAM" id="Coils"/>
    </source>
</evidence>
<feature type="non-terminal residue" evidence="4">
    <location>
        <position position="118"/>
    </location>
</feature>
<gene>
    <name evidence="4" type="primary">LOC103588237</name>
</gene>
<dbReference type="InterPro" id="IPR026081">
    <property type="entry name" value="DISC1"/>
</dbReference>
<proteinExistence type="predicted"/>
<reference evidence="4" key="1">
    <citation type="submission" date="2025-08" db="UniProtKB">
        <authorList>
            <consortium name="RefSeq"/>
        </authorList>
    </citation>
    <scope>IDENTIFICATION</scope>
</reference>
<sequence>MEHRARGVNTQAPLRTEPRPPEPTAEDNVCVSVTKRDWLLQEKQWLQMKIEALQAKMSVLEAKVQQLRREIDRQGERPEWQGCDLVPLMGQLQEVSMAEQDTLATACLIPSCMEPPES</sequence>
<dbReference type="Proteomes" id="UP000694923">
    <property type="component" value="Unplaced"/>
</dbReference>
<accession>A0ABM0QI91</accession>
<keyword evidence="3" id="KW-1185">Reference proteome</keyword>
<evidence type="ECO:0000313" key="4">
    <source>
        <dbReference type="RefSeq" id="XP_008568082.1"/>
    </source>
</evidence>
<dbReference type="PANTHER" id="PTHR14332">
    <property type="entry name" value="DISRUPTED IN SCHIZOPHRENIA 1 PROTEIN"/>
    <property type="match status" value="1"/>
</dbReference>
<dbReference type="PANTHER" id="PTHR14332:SF3">
    <property type="entry name" value="DISRUPTED IN SCHIZOPHRENIA 1 PROTEIN"/>
    <property type="match status" value="1"/>
</dbReference>
<evidence type="ECO:0000256" key="2">
    <source>
        <dbReference type="SAM" id="MobiDB-lite"/>
    </source>
</evidence>
<evidence type="ECO:0000313" key="3">
    <source>
        <dbReference type="Proteomes" id="UP000694923"/>
    </source>
</evidence>
<feature type="region of interest" description="Disordered" evidence="2">
    <location>
        <begin position="1"/>
        <end position="28"/>
    </location>
</feature>
<organism evidence="3 4">
    <name type="scientific">Galeopterus variegatus</name>
    <name type="common">Malayan flying lemur</name>
    <name type="synonym">Cynocephalus variegatus</name>
    <dbReference type="NCBI Taxonomy" id="482537"/>
    <lineage>
        <taxon>Eukaryota</taxon>
        <taxon>Metazoa</taxon>
        <taxon>Chordata</taxon>
        <taxon>Craniata</taxon>
        <taxon>Vertebrata</taxon>
        <taxon>Euteleostomi</taxon>
        <taxon>Mammalia</taxon>
        <taxon>Eutheria</taxon>
        <taxon>Euarchontoglires</taxon>
        <taxon>Dermoptera</taxon>
        <taxon>Cynocephalidae</taxon>
        <taxon>Galeopterus</taxon>
    </lineage>
</organism>
<dbReference type="RefSeq" id="XP_008568082.1">
    <property type="nucleotide sequence ID" value="XM_008569860.1"/>
</dbReference>